<dbReference type="OrthoDB" id="1873160at2759"/>
<dbReference type="STRING" id="105231.A0A0U9HRP3"/>
<evidence type="ECO:0000256" key="6">
    <source>
        <dbReference type="SAM" id="SignalP"/>
    </source>
</evidence>
<evidence type="ECO:0000259" key="7">
    <source>
        <dbReference type="PROSITE" id="PS51910"/>
    </source>
</evidence>
<dbReference type="Pfam" id="PF00704">
    <property type="entry name" value="Glyco_hydro_18"/>
    <property type="match status" value="1"/>
</dbReference>
<evidence type="ECO:0000256" key="4">
    <source>
        <dbReference type="RuleBase" id="RU000489"/>
    </source>
</evidence>
<dbReference type="PANTHER" id="PTHR45708">
    <property type="entry name" value="ENDOCHITINASE"/>
    <property type="match status" value="1"/>
</dbReference>
<dbReference type="InterPro" id="IPR001223">
    <property type="entry name" value="Glyco_hydro18_cat"/>
</dbReference>
<dbReference type="Proteomes" id="UP000054558">
    <property type="component" value="Unassembled WGS sequence"/>
</dbReference>
<dbReference type="InterPro" id="IPR017853">
    <property type="entry name" value="GH"/>
</dbReference>
<proteinExistence type="inferred from homology"/>
<dbReference type="EMBL" id="DF237003">
    <property type="protein sequence ID" value="GAQ80433.1"/>
    <property type="molecule type" value="Genomic_DNA"/>
</dbReference>
<dbReference type="GO" id="GO:0005576">
    <property type="term" value="C:extracellular region"/>
    <property type="evidence" value="ECO:0000318"/>
    <property type="project" value="GO_Central"/>
</dbReference>
<dbReference type="GO" id="GO:0005975">
    <property type="term" value="P:carbohydrate metabolic process"/>
    <property type="evidence" value="ECO:0007669"/>
    <property type="project" value="InterPro"/>
</dbReference>
<dbReference type="CDD" id="cd02877">
    <property type="entry name" value="GH18_hevamine_XipI_class_III"/>
    <property type="match status" value="1"/>
</dbReference>
<accession>A0A0U9HRP3</accession>
<dbReference type="SUPFAM" id="SSF51445">
    <property type="entry name" value="(Trans)glycosidases"/>
    <property type="match status" value="1"/>
</dbReference>
<evidence type="ECO:0000256" key="3">
    <source>
        <dbReference type="ARBA" id="ARBA00023295"/>
    </source>
</evidence>
<evidence type="ECO:0000313" key="8">
    <source>
        <dbReference type="EMBL" id="GAQ80433.1"/>
    </source>
</evidence>
<dbReference type="InterPro" id="IPR050542">
    <property type="entry name" value="Glycosyl_Hydrlase18_Chitinase"/>
</dbReference>
<dbReference type="PROSITE" id="PS01095">
    <property type="entry name" value="GH18_1"/>
    <property type="match status" value="1"/>
</dbReference>
<evidence type="ECO:0000256" key="1">
    <source>
        <dbReference type="ARBA" id="ARBA00012729"/>
    </source>
</evidence>
<evidence type="ECO:0000313" key="9">
    <source>
        <dbReference type="Proteomes" id="UP000054558"/>
    </source>
</evidence>
<organism evidence="8 9">
    <name type="scientific">Klebsormidium nitens</name>
    <name type="common">Green alga</name>
    <name type="synonym">Ulothrix nitens</name>
    <dbReference type="NCBI Taxonomy" id="105231"/>
    <lineage>
        <taxon>Eukaryota</taxon>
        <taxon>Viridiplantae</taxon>
        <taxon>Streptophyta</taxon>
        <taxon>Klebsormidiophyceae</taxon>
        <taxon>Klebsormidiales</taxon>
        <taxon>Klebsormidiaceae</taxon>
        <taxon>Klebsormidium</taxon>
    </lineage>
</organism>
<feature type="signal peptide" evidence="6">
    <location>
        <begin position="1"/>
        <end position="25"/>
    </location>
</feature>
<reference evidence="8 9" key="1">
    <citation type="journal article" date="2014" name="Nat. Commun.">
        <title>Klebsormidium flaccidum genome reveals primary factors for plant terrestrial adaptation.</title>
        <authorList>
            <person name="Hori K."/>
            <person name="Maruyama F."/>
            <person name="Fujisawa T."/>
            <person name="Togashi T."/>
            <person name="Yamamoto N."/>
            <person name="Seo M."/>
            <person name="Sato S."/>
            <person name="Yamada T."/>
            <person name="Mori H."/>
            <person name="Tajima N."/>
            <person name="Moriyama T."/>
            <person name="Ikeuchi M."/>
            <person name="Watanabe M."/>
            <person name="Wada H."/>
            <person name="Kobayashi K."/>
            <person name="Saito M."/>
            <person name="Masuda T."/>
            <person name="Sasaki-Sekimoto Y."/>
            <person name="Mashiguchi K."/>
            <person name="Awai K."/>
            <person name="Shimojima M."/>
            <person name="Masuda S."/>
            <person name="Iwai M."/>
            <person name="Nobusawa T."/>
            <person name="Narise T."/>
            <person name="Kondo S."/>
            <person name="Saito H."/>
            <person name="Sato R."/>
            <person name="Murakawa M."/>
            <person name="Ihara Y."/>
            <person name="Oshima-Yamada Y."/>
            <person name="Ohtaka K."/>
            <person name="Satoh M."/>
            <person name="Sonobe K."/>
            <person name="Ishii M."/>
            <person name="Ohtani R."/>
            <person name="Kanamori-Sato M."/>
            <person name="Honoki R."/>
            <person name="Miyazaki D."/>
            <person name="Mochizuki H."/>
            <person name="Umetsu J."/>
            <person name="Higashi K."/>
            <person name="Shibata D."/>
            <person name="Kamiya Y."/>
            <person name="Sato N."/>
            <person name="Nakamura Y."/>
            <person name="Tabata S."/>
            <person name="Ida S."/>
            <person name="Kurokawa K."/>
            <person name="Ohta H."/>
        </authorList>
    </citation>
    <scope>NUCLEOTIDE SEQUENCE [LARGE SCALE GENOMIC DNA]</scope>
    <source>
        <strain evidence="8 9">NIES-2285</strain>
    </source>
</reference>
<feature type="domain" description="GH18" evidence="7">
    <location>
        <begin position="129"/>
        <end position="420"/>
    </location>
</feature>
<name>A0A0U9HRP3_KLENI</name>
<dbReference type="InterPro" id="IPR001579">
    <property type="entry name" value="Glyco_hydro_18_chit_AS"/>
</dbReference>
<keyword evidence="3 4" id="KW-0326">Glycosidase</keyword>
<dbReference type="InterPro" id="IPR045321">
    <property type="entry name" value="Cts1-like"/>
</dbReference>
<evidence type="ECO:0000256" key="2">
    <source>
        <dbReference type="ARBA" id="ARBA00022801"/>
    </source>
</evidence>
<keyword evidence="6" id="KW-0732">Signal</keyword>
<dbReference type="AlphaFoldDB" id="A0A0U9HRP3"/>
<dbReference type="EC" id="3.2.1.14" evidence="1"/>
<dbReference type="PROSITE" id="PS51910">
    <property type="entry name" value="GH18_2"/>
    <property type="match status" value="1"/>
</dbReference>
<keyword evidence="9" id="KW-1185">Reference proteome</keyword>
<sequence>MGLAQLQGIVALLLAASCLLAPAKAAVNGPCNVSTTSGSLYPGVCIATTDCTASGGTFASTFCPHDPENIKCCYKTTCQGGGQCKWTTQCTTGAPTQGSCPGPVNFQCCPGTGTPSAIPPASGTPVRKGKITVYWGQSGNEPSLAATCQSGNYDNVIISFLNVFGSGRTPALNLAGHCDPRINGCLKQASQITTCQQLGVRVLLSIGGGLGDYSLASNEDGQSVARYLWNTYLGGSSSARPLGAAKLDGIDLDIESRSGGNSQTGYAALVRQLRTLMNGDSSKRYYITGAPQCIKPDYFLGPKEGTALGEAAGSFDWLNVQFYSNNCGYGYSGGGTAAVLRSWNDWSSWMASANPAMRLYLGIRASSGSKDYMDPATLAGLLPLLQKSSNYGGVMLWDVLSDNRNVINGKPFSANIRGLV</sequence>
<dbReference type="GO" id="GO:0008843">
    <property type="term" value="F:endochitinase activity"/>
    <property type="evidence" value="ECO:0007669"/>
    <property type="project" value="UniProtKB-EC"/>
</dbReference>
<dbReference type="Gene3D" id="3.20.20.80">
    <property type="entry name" value="Glycosidases"/>
    <property type="match status" value="1"/>
</dbReference>
<evidence type="ECO:0000256" key="5">
    <source>
        <dbReference type="RuleBase" id="RU004453"/>
    </source>
</evidence>
<feature type="chain" id="PRO_5006865062" description="chitinase" evidence="6">
    <location>
        <begin position="26"/>
        <end position="420"/>
    </location>
</feature>
<dbReference type="GO" id="GO:0050832">
    <property type="term" value="P:defense response to fungus"/>
    <property type="evidence" value="ECO:0000318"/>
    <property type="project" value="GO_Central"/>
</dbReference>
<gene>
    <name evidence="8" type="ORF">KFL_000540100</name>
</gene>
<protein>
    <recommendedName>
        <fullName evidence="1">chitinase</fullName>
        <ecNumber evidence="1">3.2.1.14</ecNumber>
    </recommendedName>
</protein>
<keyword evidence="2 4" id="KW-0378">Hydrolase</keyword>
<dbReference type="PANTHER" id="PTHR45708:SF49">
    <property type="entry name" value="ENDOCHITINASE"/>
    <property type="match status" value="1"/>
</dbReference>
<comment type="similarity">
    <text evidence="5">Belongs to the glycosyl hydrolase 18 family.</text>
</comment>
<dbReference type="OMA" id="SYYCQNA"/>